<evidence type="ECO:0000313" key="2">
    <source>
        <dbReference type="Proteomes" id="UP000724584"/>
    </source>
</evidence>
<protein>
    <submittedName>
        <fullName evidence="1">Uncharacterized protein</fullName>
    </submittedName>
</protein>
<comment type="caution">
    <text evidence="1">The sequence shown here is derived from an EMBL/GenBank/DDBJ whole genome shotgun (WGS) entry which is preliminary data.</text>
</comment>
<keyword evidence="2" id="KW-1185">Reference proteome</keyword>
<dbReference type="EMBL" id="JAGIZQ010000007">
    <property type="protein sequence ID" value="KAH6617174.1"/>
    <property type="molecule type" value="Genomic_DNA"/>
</dbReference>
<evidence type="ECO:0000313" key="1">
    <source>
        <dbReference type="EMBL" id="KAH6617174.1"/>
    </source>
</evidence>
<proteinExistence type="predicted"/>
<accession>A0ACB7NUT5</accession>
<gene>
    <name evidence="1" type="ORF">F5144DRAFT_385254</name>
</gene>
<organism evidence="1 2">
    <name type="scientific">Chaetomium tenue</name>
    <dbReference type="NCBI Taxonomy" id="1854479"/>
    <lineage>
        <taxon>Eukaryota</taxon>
        <taxon>Fungi</taxon>
        <taxon>Dikarya</taxon>
        <taxon>Ascomycota</taxon>
        <taxon>Pezizomycotina</taxon>
        <taxon>Sordariomycetes</taxon>
        <taxon>Sordariomycetidae</taxon>
        <taxon>Sordariales</taxon>
        <taxon>Chaetomiaceae</taxon>
        <taxon>Chaetomium</taxon>
    </lineage>
</organism>
<dbReference type="Proteomes" id="UP000724584">
    <property type="component" value="Unassembled WGS sequence"/>
</dbReference>
<sequence length="353" mass="38429">MMSVEAPFPDYRRKRIREEEDEEASDGNPVGFTEHRSKRLQSLPLRTSPNSRRWNSRPSFPQTTPTFAMASQVQAITPQEPIQEQAWADEPELVPVGTSDGMSGGAMDDDMDMMDTSEAMTGHNQPYLEGSEQGSMQTDPSGSSVAGRIPTPIHCSFAAQVRGNNWKGGNPAHGDMLATTPEEPNAAAFAHNGLVDLSRQKFHAETAPPAVADWAMIENRRLPSPISECGAEDSHAIGRMALDQMYPSHGHLSHLTHEHPLVAGLPPRASSAMEARAVREGTPAAEGQNGNAMDVEPAATPSPKKGHTRSKHTVNSWTALQPGMTRSFSIGYRTDCERCRNKVPGHFNHIIIS</sequence>
<reference evidence="1 2" key="1">
    <citation type="journal article" date="2021" name="Nat. Commun.">
        <title>Genetic determinants of endophytism in the Arabidopsis root mycobiome.</title>
        <authorList>
            <person name="Mesny F."/>
            <person name="Miyauchi S."/>
            <person name="Thiergart T."/>
            <person name="Pickel B."/>
            <person name="Atanasova L."/>
            <person name="Karlsson M."/>
            <person name="Huettel B."/>
            <person name="Barry K.W."/>
            <person name="Haridas S."/>
            <person name="Chen C."/>
            <person name="Bauer D."/>
            <person name="Andreopoulos W."/>
            <person name="Pangilinan J."/>
            <person name="LaButti K."/>
            <person name="Riley R."/>
            <person name="Lipzen A."/>
            <person name="Clum A."/>
            <person name="Drula E."/>
            <person name="Henrissat B."/>
            <person name="Kohler A."/>
            <person name="Grigoriev I.V."/>
            <person name="Martin F.M."/>
            <person name="Hacquard S."/>
        </authorList>
    </citation>
    <scope>NUCLEOTIDE SEQUENCE [LARGE SCALE GENOMIC DNA]</scope>
    <source>
        <strain evidence="1 2">MPI-SDFR-AT-0079</strain>
    </source>
</reference>
<name>A0ACB7NUT5_9PEZI</name>